<evidence type="ECO:0000313" key="3">
    <source>
        <dbReference type="Proteomes" id="UP001165083"/>
    </source>
</evidence>
<evidence type="ECO:0000256" key="1">
    <source>
        <dbReference type="SAM" id="MobiDB-lite"/>
    </source>
</evidence>
<proteinExistence type="predicted"/>
<dbReference type="AlphaFoldDB" id="A0A9W6U6T9"/>
<keyword evidence="3" id="KW-1185">Reference proteome</keyword>
<organism evidence="2 3">
    <name type="scientific">Phytophthora lilii</name>
    <dbReference type="NCBI Taxonomy" id="2077276"/>
    <lineage>
        <taxon>Eukaryota</taxon>
        <taxon>Sar</taxon>
        <taxon>Stramenopiles</taxon>
        <taxon>Oomycota</taxon>
        <taxon>Peronosporomycetes</taxon>
        <taxon>Peronosporales</taxon>
        <taxon>Peronosporaceae</taxon>
        <taxon>Phytophthora</taxon>
    </lineage>
</organism>
<feature type="compositionally biased region" description="Acidic residues" evidence="1">
    <location>
        <begin position="156"/>
        <end position="185"/>
    </location>
</feature>
<dbReference type="Proteomes" id="UP001165083">
    <property type="component" value="Unassembled WGS sequence"/>
</dbReference>
<gene>
    <name evidence="2" type="ORF">Plil01_001106100</name>
</gene>
<reference evidence="2" key="1">
    <citation type="submission" date="2023-04" db="EMBL/GenBank/DDBJ databases">
        <title>Phytophthora lilii NBRC 32176.</title>
        <authorList>
            <person name="Ichikawa N."/>
            <person name="Sato H."/>
            <person name="Tonouchi N."/>
        </authorList>
    </citation>
    <scope>NUCLEOTIDE SEQUENCE</scope>
    <source>
        <strain evidence="2">NBRC 32176</strain>
    </source>
</reference>
<comment type="caution">
    <text evidence="2">The sequence shown here is derived from an EMBL/GenBank/DDBJ whole genome shotgun (WGS) entry which is preliminary data.</text>
</comment>
<name>A0A9W6U6T9_9STRA</name>
<feature type="region of interest" description="Disordered" evidence="1">
    <location>
        <begin position="156"/>
        <end position="190"/>
    </location>
</feature>
<evidence type="ECO:0000313" key="2">
    <source>
        <dbReference type="EMBL" id="GMF26588.1"/>
    </source>
</evidence>
<protein>
    <submittedName>
        <fullName evidence="2">Unnamed protein product</fullName>
    </submittedName>
</protein>
<sequence>MRQVSHKRGYWADLAEGSASPVVHSFTRHNGLRHTGAKRLGAATMDSDHSMDDASAPAAQYAQQISAAEFERQAVEFTTQEVERLNAAVRAQPELGARSEFFQDEENVTKGLPVFQGKHTRFVYDEEEEEIVAAVDVTQEALNSGPVVRTVAQLDADLDDEEEEEEEEEEEGGDYEDYEQEEQDEAVQNTFYNAEQEGGMVVDDAHVNALMEDVEMEMAAVAIDEQKLLSAAARRQ</sequence>
<dbReference type="OrthoDB" id="162989at2759"/>
<accession>A0A9W6U6T9</accession>
<dbReference type="EMBL" id="BSXW01000616">
    <property type="protein sequence ID" value="GMF26588.1"/>
    <property type="molecule type" value="Genomic_DNA"/>
</dbReference>